<dbReference type="InterPro" id="IPR011006">
    <property type="entry name" value="CheY-like_superfamily"/>
</dbReference>
<name>X1C0U5_9ZZZZ</name>
<sequence length="292" mass="32543">GFKLVRPTSYDVIIVASHAGDMNAEEFAQEYADMLRDYKRSYPELKIKPPLLIVAIKYNERTKVSHYNRIGYFTHILKPLRRKEIQQAMLSASRSNTLSSSLCLFSVEEKSASFENNHNGDVLNNGRIPGSGGGTDGGGAGEVFIIPGDNMGPNVPYQEQSMEEIHQSRQELNVSAAAGSTTPLKPDEERSKLRILLVDDQDSNLQVVTLMLNRLGCTPQCVANGEDAAWRVCRTEETWDLVFMDLFMPVLDGFSATKRIREWEQKMGRTQPTTCVPIVALTAAALDSDRQK</sequence>
<dbReference type="GO" id="GO:0000160">
    <property type="term" value="P:phosphorelay signal transduction system"/>
    <property type="evidence" value="ECO:0007669"/>
    <property type="project" value="UniProtKB-KW"/>
</dbReference>
<dbReference type="Pfam" id="PF00072">
    <property type="entry name" value="Response_reg"/>
    <property type="match status" value="1"/>
</dbReference>
<dbReference type="AlphaFoldDB" id="X1C0U5"/>
<feature type="non-terminal residue" evidence="4">
    <location>
        <position position="1"/>
    </location>
</feature>
<reference evidence="4" key="1">
    <citation type="journal article" date="2014" name="Front. Microbiol.">
        <title>High frequency of phylogenetically diverse reductive dehalogenase-homologous genes in deep subseafloor sedimentary metagenomes.</title>
        <authorList>
            <person name="Kawai M."/>
            <person name="Futagami T."/>
            <person name="Toyoda A."/>
            <person name="Takaki Y."/>
            <person name="Nishi S."/>
            <person name="Hori S."/>
            <person name="Arai W."/>
            <person name="Tsubouchi T."/>
            <person name="Morono Y."/>
            <person name="Uchiyama I."/>
            <person name="Ito T."/>
            <person name="Fujiyama A."/>
            <person name="Inagaki F."/>
            <person name="Takami H."/>
        </authorList>
    </citation>
    <scope>NUCLEOTIDE SEQUENCE</scope>
    <source>
        <strain evidence="4">Expedition CK06-06</strain>
    </source>
</reference>
<dbReference type="InterPro" id="IPR001789">
    <property type="entry name" value="Sig_transdc_resp-reg_receiver"/>
</dbReference>
<dbReference type="CDD" id="cd17546">
    <property type="entry name" value="REC_hyHK_CKI1_RcsC-like"/>
    <property type="match status" value="1"/>
</dbReference>
<evidence type="ECO:0000259" key="3">
    <source>
        <dbReference type="PROSITE" id="PS50110"/>
    </source>
</evidence>
<keyword evidence="1" id="KW-0597">Phosphoprotein</keyword>
<dbReference type="PANTHER" id="PTHR45339:SF1">
    <property type="entry name" value="HYBRID SIGNAL TRANSDUCTION HISTIDINE KINASE J"/>
    <property type="match status" value="1"/>
</dbReference>
<gene>
    <name evidence="4" type="ORF">S01H4_37628</name>
</gene>
<dbReference type="SMART" id="SM00448">
    <property type="entry name" value="REC"/>
    <property type="match status" value="1"/>
</dbReference>
<dbReference type="PANTHER" id="PTHR45339">
    <property type="entry name" value="HYBRID SIGNAL TRANSDUCTION HISTIDINE KINASE J"/>
    <property type="match status" value="1"/>
</dbReference>
<accession>X1C0U5</accession>
<dbReference type="PROSITE" id="PS50110">
    <property type="entry name" value="RESPONSE_REGULATORY"/>
    <property type="match status" value="1"/>
</dbReference>
<proteinExistence type="predicted"/>
<dbReference type="EMBL" id="BART01020234">
    <property type="protein sequence ID" value="GAH01736.1"/>
    <property type="molecule type" value="Genomic_DNA"/>
</dbReference>
<keyword evidence="2" id="KW-0902">Two-component regulatory system</keyword>
<evidence type="ECO:0000313" key="4">
    <source>
        <dbReference type="EMBL" id="GAH01736.1"/>
    </source>
</evidence>
<evidence type="ECO:0000256" key="2">
    <source>
        <dbReference type="ARBA" id="ARBA00023012"/>
    </source>
</evidence>
<comment type="caution">
    <text evidence="4">The sequence shown here is derived from an EMBL/GenBank/DDBJ whole genome shotgun (WGS) entry which is preliminary data.</text>
</comment>
<evidence type="ECO:0000256" key="1">
    <source>
        <dbReference type="ARBA" id="ARBA00022553"/>
    </source>
</evidence>
<organism evidence="4">
    <name type="scientific">marine sediment metagenome</name>
    <dbReference type="NCBI Taxonomy" id="412755"/>
    <lineage>
        <taxon>unclassified sequences</taxon>
        <taxon>metagenomes</taxon>
        <taxon>ecological metagenomes</taxon>
    </lineage>
</organism>
<feature type="non-terminal residue" evidence="4">
    <location>
        <position position="292"/>
    </location>
</feature>
<protein>
    <recommendedName>
        <fullName evidence="3">Response regulatory domain-containing protein</fullName>
    </recommendedName>
</protein>
<feature type="domain" description="Response regulatory" evidence="3">
    <location>
        <begin position="194"/>
        <end position="292"/>
    </location>
</feature>
<dbReference type="Gene3D" id="3.40.50.2300">
    <property type="match status" value="1"/>
</dbReference>
<dbReference type="SUPFAM" id="SSF52172">
    <property type="entry name" value="CheY-like"/>
    <property type="match status" value="1"/>
</dbReference>